<evidence type="ECO:0000313" key="1">
    <source>
        <dbReference type="EMBL" id="MBB1087535.1"/>
    </source>
</evidence>
<dbReference type="AlphaFoldDB" id="A0A7W3U2Q2"/>
<dbReference type="Proteomes" id="UP000552587">
    <property type="component" value="Unassembled WGS sequence"/>
</dbReference>
<evidence type="ECO:0000313" key="2">
    <source>
        <dbReference type="Proteomes" id="UP000552587"/>
    </source>
</evidence>
<dbReference type="EMBL" id="JACHTE010000002">
    <property type="protein sequence ID" value="MBB1087535.1"/>
    <property type="molecule type" value="Genomic_DNA"/>
</dbReference>
<protein>
    <submittedName>
        <fullName evidence="1">Uncharacterized protein</fullName>
    </submittedName>
</protein>
<gene>
    <name evidence="1" type="ORF">H4F99_03425</name>
</gene>
<reference evidence="1 2" key="1">
    <citation type="submission" date="2020-07" db="EMBL/GenBank/DDBJ databases">
        <authorList>
            <person name="Xu S."/>
            <person name="Li A."/>
        </authorList>
    </citation>
    <scope>NUCLEOTIDE SEQUENCE [LARGE SCALE GENOMIC DNA]</scope>
    <source>
        <strain evidence="1 2">SG-8</strain>
    </source>
</reference>
<dbReference type="RefSeq" id="WP_182668318.1">
    <property type="nucleotide sequence ID" value="NZ_JACHTE010000002.1"/>
</dbReference>
<comment type="caution">
    <text evidence="1">The sequence shown here is derived from an EMBL/GenBank/DDBJ whole genome shotgun (WGS) entry which is preliminary data.</text>
</comment>
<accession>A0A7W3U2Q2</accession>
<name>A0A7W3U2Q2_9GAMM</name>
<proteinExistence type="predicted"/>
<keyword evidence="2" id="KW-1185">Reference proteome</keyword>
<sequence>MSQQAFQSLLFRMIAEPAFRDGVRAQKPFPPRIELTEREHRRLRRLADDPGLDINRTLHKGFRLGKLRALLPMTCQLLGARRLSRELSRFWIERPPSSFSFLPEALDFCDYLKRRRLRMRYLPDILAYECTVLELEQAGQAMPGAIEQRNVSFEYDPGTLLSALVRGERPGDLPPHATHASATRLPDGRIRWHLQIERGVSRPPASPPGPAG</sequence>
<organism evidence="1 2">
    <name type="scientific">Marilutibacter penaei</name>
    <dbReference type="NCBI Taxonomy" id="2759900"/>
    <lineage>
        <taxon>Bacteria</taxon>
        <taxon>Pseudomonadati</taxon>
        <taxon>Pseudomonadota</taxon>
        <taxon>Gammaproteobacteria</taxon>
        <taxon>Lysobacterales</taxon>
        <taxon>Lysobacteraceae</taxon>
        <taxon>Marilutibacter</taxon>
    </lineage>
</organism>